<keyword evidence="2" id="KW-1185">Reference proteome</keyword>
<evidence type="ECO:0000313" key="2">
    <source>
        <dbReference type="Proteomes" id="UP000277204"/>
    </source>
</evidence>
<proteinExistence type="predicted"/>
<organism evidence="1 2">
    <name type="scientific">Schistosoma margrebowiei</name>
    <dbReference type="NCBI Taxonomy" id="48269"/>
    <lineage>
        <taxon>Eukaryota</taxon>
        <taxon>Metazoa</taxon>
        <taxon>Spiralia</taxon>
        <taxon>Lophotrochozoa</taxon>
        <taxon>Platyhelminthes</taxon>
        <taxon>Trematoda</taxon>
        <taxon>Digenea</taxon>
        <taxon>Strigeidida</taxon>
        <taxon>Schistosomatoidea</taxon>
        <taxon>Schistosomatidae</taxon>
        <taxon>Schistosoma</taxon>
    </lineage>
</organism>
<name>A0A183N8T5_9TREM</name>
<dbReference type="Proteomes" id="UP000277204">
    <property type="component" value="Unassembled WGS sequence"/>
</dbReference>
<dbReference type="AlphaFoldDB" id="A0A183N8T5"/>
<sequence length="96" mass="11252">MLNGMKLRLIDSCRLLSIILTSLFDYIIIPKKLDLTSNYSHLALLHKFIEYTITHLISIMIVFTNFTIKFTLIYTRFIICIKDLNNNDKIKISLVN</sequence>
<protein>
    <submittedName>
        <fullName evidence="1">Uncharacterized protein</fullName>
    </submittedName>
</protein>
<gene>
    <name evidence="1" type="ORF">SMRZ_LOCUS24710</name>
</gene>
<dbReference type="EMBL" id="UZAI01020623">
    <property type="protein sequence ID" value="VDP52500.1"/>
    <property type="molecule type" value="Genomic_DNA"/>
</dbReference>
<reference evidence="1 2" key="1">
    <citation type="submission" date="2018-11" db="EMBL/GenBank/DDBJ databases">
        <authorList>
            <consortium name="Pathogen Informatics"/>
        </authorList>
    </citation>
    <scope>NUCLEOTIDE SEQUENCE [LARGE SCALE GENOMIC DNA]</scope>
    <source>
        <strain evidence="1 2">Zambia</strain>
    </source>
</reference>
<accession>A0A183N8T5</accession>
<evidence type="ECO:0000313" key="1">
    <source>
        <dbReference type="EMBL" id="VDP52500.1"/>
    </source>
</evidence>